<dbReference type="AlphaFoldDB" id="A0A3E1RCG7"/>
<gene>
    <name evidence="3" type="ORF">DIC66_11265</name>
</gene>
<organism evidence="3 4">
    <name type="scientific">Rhodoferax lacus</name>
    <dbReference type="NCBI Taxonomy" id="2184758"/>
    <lineage>
        <taxon>Bacteria</taxon>
        <taxon>Pseudomonadati</taxon>
        <taxon>Pseudomonadota</taxon>
        <taxon>Betaproteobacteria</taxon>
        <taxon>Burkholderiales</taxon>
        <taxon>Comamonadaceae</taxon>
        <taxon>Rhodoferax</taxon>
    </lineage>
</organism>
<dbReference type="PROSITE" id="PS51332">
    <property type="entry name" value="B12_BINDING"/>
    <property type="match status" value="1"/>
</dbReference>
<evidence type="ECO:0000313" key="4">
    <source>
        <dbReference type="Proteomes" id="UP000260665"/>
    </source>
</evidence>
<dbReference type="GO" id="GO:0046872">
    <property type="term" value="F:metal ion binding"/>
    <property type="evidence" value="ECO:0007669"/>
    <property type="project" value="InterPro"/>
</dbReference>
<dbReference type="EMBL" id="QFZK01000005">
    <property type="protein sequence ID" value="RFO97055.1"/>
    <property type="molecule type" value="Genomic_DNA"/>
</dbReference>
<evidence type="ECO:0000313" key="3">
    <source>
        <dbReference type="EMBL" id="RFO97055.1"/>
    </source>
</evidence>
<comment type="caution">
    <text evidence="3">The sequence shown here is derived from an EMBL/GenBank/DDBJ whole genome shotgun (WGS) entry which is preliminary data.</text>
</comment>
<feature type="compositionally biased region" description="Polar residues" evidence="1">
    <location>
        <begin position="251"/>
        <end position="264"/>
    </location>
</feature>
<dbReference type="SUPFAM" id="SSF52242">
    <property type="entry name" value="Cobalamin (vitamin B12)-binding domain"/>
    <property type="match status" value="1"/>
</dbReference>
<evidence type="ECO:0000259" key="2">
    <source>
        <dbReference type="PROSITE" id="PS51332"/>
    </source>
</evidence>
<keyword evidence="4" id="KW-1185">Reference proteome</keyword>
<proteinExistence type="predicted"/>
<dbReference type="InterPro" id="IPR006158">
    <property type="entry name" value="Cobalamin-bd"/>
</dbReference>
<feature type="domain" description="B12-binding" evidence="2">
    <location>
        <begin position="104"/>
        <end position="233"/>
    </location>
</feature>
<dbReference type="GO" id="GO:0031419">
    <property type="term" value="F:cobalamin binding"/>
    <property type="evidence" value="ECO:0007669"/>
    <property type="project" value="InterPro"/>
</dbReference>
<dbReference type="InterPro" id="IPR036724">
    <property type="entry name" value="Cobalamin-bd_sf"/>
</dbReference>
<protein>
    <recommendedName>
        <fullName evidence="2">B12-binding domain-containing protein</fullName>
    </recommendedName>
</protein>
<dbReference type="Gene3D" id="3.40.50.280">
    <property type="entry name" value="Cobalamin-binding domain"/>
    <property type="match status" value="1"/>
</dbReference>
<evidence type="ECO:0000256" key="1">
    <source>
        <dbReference type="SAM" id="MobiDB-lite"/>
    </source>
</evidence>
<reference evidence="3 4" key="1">
    <citation type="submission" date="2018-05" db="EMBL/GenBank/DDBJ databases">
        <title>Rhodoferax soyangensis sp.nov., isolated from an oligotrophic freshwater lake.</title>
        <authorList>
            <person name="Park M."/>
        </authorList>
    </citation>
    <scope>NUCLEOTIDE SEQUENCE [LARGE SCALE GENOMIC DNA]</scope>
    <source>
        <strain evidence="3 4">IMCC26218</strain>
    </source>
</reference>
<dbReference type="Pfam" id="PF02310">
    <property type="entry name" value="B12-binding"/>
    <property type="match status" value="1"/>
</dbReference>
<feature type="region of interest" description="Disordered" evidence="1">
    <location>
        <begin position="245"/>
        <end position="272"/>
    </location>
</feature>
<name>A0A3E1RCG7_9BURK</name>
<accession>A0A3E1RCG7</accession>
<dbReference type="Proteomes" id="UP000260665">
    <property type="component" value="Unassembled WGS sequence"/>
</dbReference>
<sequence>MLPLGAPALPFLQVQALQVQTLAEACWQSDGQPVALLQSWALAGLDWEEIYLQGVVPAAQLLGQWWLADRLDFVAVSVASTRLQQALYDLSPTFLAQAREAHNGLNALLFCNPGSQHSMGVFMLGEFFRKSGWRVSGLPLQSHASALRSVQSDWFDVAGLSVSTNRCLDALGYLIQGLRTASANPALKIMVGGPMAILNRGLLLSLGADFIGGDARESQRLALRYVKEDPRCKAEYSPCNSTIDTTDRSPVLTTSDRQAASSKPISLPNRWP</sequence>